<evidence type="ECO:0000256" key="1">
    <source>
        <dbReference type="ARBA" id="ARBA00004141"/>
    </source>
</evidence>
<comment type="caution">
    <text evidence="22">The sequence shown here is derived from an EMBL/GenBank/DDBJ whole genome shotgun (WGS) entry which is preliminary data.</text>
</comment>
<keyword evidence="23" id="KW-1185">Reference proteome</keyword>
<evidence type="ECO:0000259" key="21">
    <source>
        <dbReference type="PROSITE" id="PS51745"/>
    </source>
</evidence>
<keyword evidence="6 18" id="KW-1133">Transmembrane helix</keyword>
<dbReference type="InterPro" id="IPR053986">
    <property type="entry name" value="GPR128_GAIN_subdom_B"/>
</dbReference>
<feature type="domain" description="GAIN-B" evidence="19">
    <location>
        <begin position="505"/>
        <end position="652"/>
    </location>
</feature>
<proteinExistence type="inferred from homology"/>
<keyword evidence="16" id="KW-0175">Coiled coil</keyword>
<evidence type="ECO:0000256" key="15">
    <source>
        <dbReference type="ARBA" id="ARBA00082038"/>
    </source>
</evidence>
<keyword evidence="12" id="KW-0807">Transducer</keyword>
<dbReference type="Gene3D" id="2.60.220.50">
    <property type="match status" value="1"/>
</dbReference>
<sequence>MQQVGIFGDFAKRARIRIPSAGSGESGTSQPVPLDRTDLQDVSLLDILINRALDNSNSFFRRCDANDCVNTVDSGILGEQFLPGGPHLTLYDYQEGQWVQLLSWQHFTMYFFFGLLGVTNILSSTIISLPASFSKLMLSNALFVEAFVFYNHIHGREMLDIFVHKLLVLVIFSTGLVAFMELFIQANITVELLRTSLFLLHGSWFWQIGFVLYPPSGGPAWDLVDHDNVMFLSICFCWHYATAIIIVGAIYAFVTWNSYPYIKHPYRVLQEWWNLAKWQMHLSRRVERTEVYNHVYYKAMVNFCENSTYGSFTFNRIPVGRYGSSLQVCDKNTVNAGNPLAIRQCSLENGEIKLQNVTIGNCNQNLETLEKQIVNISTQSQNISNEAQILTSNASTLTPQDITSATRVVGQIFNTSRNASSEAKKVAVTTVSQLLDASEDVFQRAATTADNDDTFATLIGQMETYSLSLGDQQLVEPNIAIQSVNVSSGGEEGSTGVLFTVLKGTSNFLTPDSTVVKVGAEKLNLNEKAELQILLNTSKTNVKACGFVVYQNNKLFQSKTFITKSDFSQKIVSSKTDENVENQSASVEMVFSPRYNQTEFHLHSYACVYWNFSMKDWDTYGCHKEKPVNGFLHCHCNHTTNFAVLMSFKKEYKYPESLDVFSTFGCALSIAGLALTIIFQIGTRKVRKTSVTWVLVSLCASMLIFNLFFVFGIENSNKNIKTNNSDINNIDLSDNVMLRQDTVVISNPKCTAIAILLHYFGLATFVWMGLSAAQLCFLLIRTMKPLPRHFILFNSLIGWGGPAIVVALTVGIICSQNGNNSQWELDYRQEEICWLATQGSSGLIASPLLWSFIVPVTLILISNIVIFIIIVVKVLWKNNQNLTSTKKVSSLKKIFSTLSVAVVFGITWILAYLMLTDNDDIRVIFSYIFCLFNTTQGLQIFILYTVRTKIFQSKASEVLKSLSSTAGRVKALPSKPLRLRVRMYNMIRSFPALNERFRLLEPSTLSEEMSESDQNILESTMNGQLDLSGKLIIKAQLGEDIRRIPIHNEDITYDELVLMMQRVFRGKLLSNDEVTIKYKDEDGDLITIFDSSDLSFAIQCSRILKLTLFVNGQPRPLESSQVKYLRRELIELRNKVNRLLDSLEPPGEPGPSSSIPENDTVDGREEKPAAADSSGKQSTQVMAASMSAFDPLKNQDEINKNVMSAFGLTDDQVSGPPSAPAEDRSGTPDSIASSSSAAHPPGVQPQQPPYTGAQTQAGQSEGQMYQQYSQQPGYGTQQPQAPPQAPQQYGIQYSAGYSQQTGPQQPQQFPGYGQQPTSQAPAPAFSGQPQQLPAQPPQQYQASSYPPQTYTTQTSQPTNYTVAPASQPGMAPSQPGAYQPRPGFTPPPGSTMTPLSSGSNPYARSRPPFGQGYTQPGPGYR</sequence>
<dbReference type="InterPro" id="IPR017981">
    <property type="entry name" value="GPCR_2-like_7TM"/>
</dbReference>
<feature type="compositionally biased region" description="Polar residues" evidence="17">
    <location>
        <begin position="1390"/>
        <end position="1402"/>
    </location>
</feature>
<dbReference type="EMBL" id="JAKZEL010000001">
    <property type="protein sequence ID" value="KAI4548466.1"/>
    <property type="molecule type" value="Genomic_DNA"/>
</dbReference>
<feature type="coiled-coil region" evidence="16">
    <location>
        <begin position="359"/>
        <end position="386"/>
    </location>
</feature>
<dbReference type="PANTHER" id="PTHR15335:SF7">
    <property type="entry name" value="PROTEIN TFG"/>
    <property type="match status" value="1"/>
</dbReference>
<evidence type="ECO:0000256" key="4">
    <source>
        <dbReference type="ARBA" id="ARBA00022692"/>
    </source>
</evidence>
<feature type="transmembrane region" description="Helical" evidence="18">
    <location>
        <begin position="921"/>
        <end position="944"/>
    </location>
</feature>
<evidence type="ECO:0000256" key="13">
    <source>
        <dbReference type="ARBA" id="ARBA00035627"/>
    </source>
</evidence>
<evidence type="ECO:0000256" key="6">
    <source>
        <dbReference type="ARBA" id="ARBA00022989"/>
    </source>
</evidence>
<name>A0AAD4ULX6_OVIAM</name>
<dbReference type="Pfam" id="PF00002">
    <property type="entry name" value="7tm_2"/>
    <property type="match status" value="1"/>
</dbReference>
<dbReference type="GO" id="GO:0070971">
    <property type="term" value="C:endoplasmic reticulum exit site"/>
    <property type="evidence" value="ECO:0007669"/>
    <property type="project" value="TreeGrafter"/>
</dbReference>
<feature type="transmembrane region" description="Helical" evidence="18">
    <location>
        <begin position="107"/>
        <end position="127"/>
    </location>
</feature>
<keyword evidence="9" id="KW-1015">Disulfide bond</keyword>
<dbReference type="GO" id="GO:0007166">
    <property type="term" value="P:cell surface receptor signaling pathway"/>
    <property type="evidence" value="ECO:0007669"/>
    <property type="project" value="InterPro"/>
</dbReference>
<evidence type="ECO:0000256" key="17">
    <source>
        <dbReference type="SAM" id="MobiDB-lite"/>
    </source>
</evidence>
<feature type="compositionally biased region" description="Low complexity" evidence="17">
    <location>
        <begin position="1286"/>
        <end position="1317"/>
    </location>
</feature>
<dbReference type="PROSITE" id="PS50261">
    <property type="entry name" value="G_PROTEIN_RECEP_F2_4"/>
    <property type="match status" value="1"/>
</dbReference>
<feature type="transmembrane region" description="Helical" evidence="18">
    <location>
        <begin position="231"/>
        <end position="254"/>
    </location>
</feature>
<feature type="transmembrane region" description="Helical" evidence="18">
    <location>
        <begin position="792"/>
        <end position="813"/>
    </location>
</feature>
<evidence type="ECO:0000256" key="3">
    <source>
        <dbReference type="ARBA" id="ARBA00007343"/>
    </source>
</evidence>
<accession>A0AAD4ULX6</accession>
<keyword evidence="7" id="KW-0297">G-protein coupled receptor</keyword>
<feature type="transmembrane region" description="Helical" evidence="18">
    <location>
        <begin position="756"/>
        <end position="780"/>
    </location>
</feature>
<keyword evidence="5" id="KW-0732">Signal</keyword>
<dbReference type="Pfam" id="PF04819">
    <property type="entry name" value="DUF716"/>
    <property type="match status" value="1"/>
</dbReference>
<comment type="subcellular location">
    <subcellularLocation>
        <location evidence="1">Membrane</location>
        <topology evidence="1">Multi-pass membrane protein</topology>
    </subcellularLocation>
</comment>
<dbReference type="InterPro" id="IPR006904">
    <property type="entry name" value="DUF716"/>
</dbReference>
<comment type="similarity">
    <text evidence="3">Belongs to the G-protein coupled receptor 2 family. Adhesion G-protein coupled receptor (ADGR) subfamily.</text>
</comment>
<dbReference type="Proteomes" id="UP001214576">
    <property type="component" value="Unassembled WGS sequence"/>
</dbReference>
<feature type="compositionally biased region" description="Low complexity" evidence="17">
    <location>
        <begin position="1328"/>
        <end position="1361"/>
    </location>
</feature>
<dbReference type="InterPro" id="IPR047938">
    <property type="entry name" value="GPR128_7tmB2"/>
</dbReference>
<dbReference type="InterPro" id="IPR046338">
    <property type="entry name" value="GAIN_dom_sf"/>
</dbReference>
<feature type="transmembrane region" description="Helical" evidence="18">
    <location>
        <begin position="660"/>
        <end position="679"/>
    </location>
</feature>
<dbReference type="InterPro" id="IPR034857">
    <property type="entry name" value="PB1_TFG"/>
</dbReference>
<evidence type="ECO:0000256" key="7">
    <source>
        <dbReference type="ARBA" id="ARBA00023040"/>
    </source>
</evidence>
<feature type="region of interest" description="Disordered" evidence="17">
    <location>
        <begin position="1206"/>
        <end position="1421"/>
    </location>
</feature>
<protein>
    <recommendedName>
        <fullName evidence="14">Adhesion G-protein coupled receptor G7</fullName>
    </recommendedName>
    <alternativeName>
        <fullName evidence="15">G-protein coupled receptor 128</fullName>
    </alternativeName>
</protein>
<dbReference type="InterPro" id="IPR000832">
    <property type="entry name" value="GPCR_2_secretin-like"/>
</dbReference>
<dbReference type="Gene3D" id="1.20.1070.10">
    <property type="entry name" value="Rhodopsin 7-helix transmembrane proteins"/>
    <property type="match status" value="1"/>
</dbReference>
<dbReference type="GO" id="GO:0016020">
    <property type="term" value="C:membrane"/>
    <property type="evidence" value="ECO:0007669"/>
    <property type="project" value="UniProtKB-SubCell"/>
</dbReference>
<gene>
    <name evidence="22" type="ORF">MG293_000796</name>
</gene>
<dbReference type="PROSITE" id="PS50221">
    <property type="entry name" value="GAIN_B"/>
    <property type="match status" value="1"/>
</dbReference>
<dbReference type="InterPro" id="IPR053984">
    <property type="entry name" value="GPR128_N"/>
</dbReference>
<comment type="function">
    <text evidence="13">Orphan receptor.</text>
</comment>
<evidence type="ECO:0000256" key="14">
    <source>
        <dbReference type="ARBA" id="ARBA00069924"/>
    </source>
</evidence>
<keyword evidence="8 18" id="KW-0472">Membrane</keyword>
<dbReference type="CDD" id="cd06401">
    <property type="entry name" value="PB1_TFG"/>
    <property type="match status" value="1"/>
</dbReference>
<dbReference type="SUPFAM" id="SSF54277">
    <property type="entry name" value="CAD &amp; PB1 domains"/>
    <property type="match status" value="1"/>
</dbReference>
<dbReference type="CDD" id="cd15257">
    <property type="entry name" value="7tmB2_GPR128"/>
    <property type="match status" value="1"/>
</dbReference>
<feature type="transmembrane region" description="Helical" evidence="18">
    <location>
        <begin position="897"/>
        <end position="915"/>
    </location>
</feature>
<evidence type="ECO:0000256" key="9">
    <source>
        <dbReference type="ARBA" id="ARBA00023157"/>
    </source>
</evidence>
<feature type="region of interest" description="Disordered" evidence="17">
    <location>
        <begin position="1140"/>
        <end position="1180"/>
    </location>
</feature>
<dbReference type="PROSITE" id="PS51745">
    <property type="entry name" value="PB1"/>
    <property type="match status" value="1"/>
</dbReference>
<dbReference type="InterPro" id="IPR000270">
    <property type="entry name" value="PB1_dom"/>
</dbReference>
<reference evidence="22" key="1">
    <citation type="submission" date="2022-03" db="EMBL/GenBank/DDBJ databases">
        <title>Genomic analyses of argali, domestic sheep and their hybrids provide insights into chromosomal evolution, heterosis and genetic basis of agronomic traits.</title>
        <authorList>
            <person name="Li M."/>
        </authorList>
    </citation>
    <scope>NUCLEOTIDE SEQUENCE</scope>
    <source>
        <strain evidence="22">CAU-MHL-2022a</strain>
        <tissue evidence="22">Skin</tissue>
    </source>
</reference>
<dbReference type="Gene3D" id="3.10.20.90">
    <property type="entry name" value="Phosphatidylinositol 3-kinase Catalytic Subunit, Chain A, domain 1"/>
    <property type="match status" value="1"/>
</dbReference>
<dbReference type="GO" id="GO:0048208">
    <property type="term" value="P:COPII vesicle coating"/>
    <property type="evidence" value="ECO:0007669"/>
    <property type="project" value="InterPro"/>
</dbReference>
<dbReference type="SMART" id="SM00666">
    <property type="entry name" value="PB1"/>
    <property type="match status" value="1"/>
</dbReference>
<dbReference type="GO" id="GO:0042802">
    <property type="term" value="F:identical protein binding"/>
    <property type="evidence" value="ECO:0007669"/>
    <property type="project" value="InterPro"/>
</dbReference>
<dbReference type="PANTHER" id="PTHR15335">
    <property type="entry name" value="PROTEIN TFG"/>
    <property type="match status" value="1"/>
</dbReference>
<dbReference type="GO" id="GO:0004930">
    <property type="term" value="F:G protein-coupled receptor activity"/>
    <property type="evidence" value="ECO:0007669"/>
    <property type="project" value="UniProtKB-KW"/>
</dbReference>
<feature type="transmembrane region" description="Helical" evidence="18">
    <location>
        <begin position="691"/>
        <end position="713"/>
    </location>
</feature>
<evidence type="ECO:0000259" key="19">
    <source>
        <dbReference type="PROSITE" id="PS50221"/>
    </source>
</evidence>
<dbReference type="PRINTS" id="PR00249">
    <property type="entry name" value="GPCRSECRETIN"/>
</dbReference>
<dbReference type="Pfam" id="PF00564">
    <property type="entry name" value="PB1"/>
    <property type="match status" value="1"/>
</dbReference>
<feature type="domain" description="PB1" evidence="21">
    <location>
        <begin position="1030"/>
        <end position="1111"/>
    </location>
</feature>
<feature type="transmembrane region" description="Helical" evidence="18">
    <location>
        <begin position="162"/>
        <end position="184"/>
    </location>
</feature>
<dbReference type="SMART" id="SM00303">
    <property type="entry name" value="GPS"/>
    <property type="match status" value="1"/>
</dbReference>
<dbReference type="InterPro" id="IPR053985">
    <property type="entry name" value="GPR128_GAIN_subdom_A"/>
</dbReference>
<comment type="similarity">
    <text evidence="2">Belongs to the TMEM45 family.</text>
</comment>
<evidence type="ECO:0000256" key="11">
    <source>
        <dbReference type="ARBA" id="ARBA00023180"/>
    </source>
</evidence>
<organism evidence="22 23">
    <name type="scientific">Ovis ammon polii</name>
    <dbReference type="NCBI Taxonomy" id="230172"/>
    <lineage>
        <taxon>Eukaryota</taxon>
        <taxon>Metazoa</taxon>
        <taxon>Chordata</taxon>
        <taxon>Craniata</taxon>
        <taxon>Vertebrata</taxon>
        <taxon>Euteleostomi</taxon>
        <taxon>Mammalia</taxon>
        <taxon>Eutheria</taxon>
        <taxon>Laurasiatheria</taxon>
        <taxon>Artiodactyla</taxon>
        <taxon>Ruminantia</taxon>
        <taxon>Pecora</taxon>
        <taxon>Bovidae</taxon>
        <taxon>Caprinae</taxon>
        <taxon>Ovis</taxon>
    </lineage>
</organism>
<feature type="compositionally biased region" description="Low complexity" evidence="17">
    <location>
        <begin position="1258"/>
        <end position="1279"/>
    </location>
</feature>
<dbReference type="FunFam" id="1.20.1070.10:FF:000256">
    <property type="entry name" value="Adhesion G protein-coupled receptor G7"/>
    <property type="match status" value="1"/>
</dbReference>
<evidence type="ECO:0000256" key="10">
    <source>
        <dbReference type="ARBA" id="ARBA00023170"/>
    </source>
</evidence>
<dbReference type="InterPro" id="IPR033512">
    <property type="entry name" value="TFG"/>
</dbReference>
<evidence type="ECO:0000313" key="23">
    <source>
        <dbReference type="Proteomes" id="UP001214576"/>
    </source>
</evidence>
<dbReference type="FunFam" id="2.60.220.50:FF:000025">
    <property type="entry name" value="Adhesion G protein-coupled receptor G7"/>
    <property type="match status" value="1"/>
</dbReference>
<evidence type="ECO:0000256" key="5">
    <source>
        <dbReference type="ARBA" id="ARBA00022729"/>
    </source>
</evidence>
<evidence type="ECO:0000313" key="22">
    <source>
        <dbReference type="EMBL" id="KAI4548466.1"/>
    </source>
</evidence>
<evidence type="ECO:0000259" key="20">
    <source>
        <dbReference type="PROSITE" id="PS50261"/>
    </source>
</evidence>
<dbReference type="Pfam" id="PF22257">
    <property type="entry name" value="GPR128_N"/>
    <property type="match status" value="1"/>
</dbReference>
<keyword evidence="10" id="KW-0675">Receptor</keyword>
<keyword evidence="11" id="KW-0325">Glycoprotein</keyword>
<dbReference type="FunFam" id="3.10.20.90:FF:000045">
    <property type="entry name" value="TFG isoform 1"/>
    <property type="match status" value="1"/>
</dbReference>
<evidence type="ECO:0000256" key="16">
    <source>
        <dbReference type="SAM" id="Coils"/>
    </source>
</evidence>
<feature type="domain" description="G-protein coupled receptors family 2 profile 2" evidence="20">
    <location>
        <begin position="658"/>
        <end position="948"/>
    </location>
</feature>
<dbReference type="InterPro" id="IPR000203">
    <property type="entry name" value="GPS"/>
</dbReference>
<dbReference type="Pfam" id="PF22259">
    <property type="entry name" value="GPR128_GAIN_subdomA"/>
    <property type="match status" value="1"/>
</dbReference>
<evidence type="ECO:0000256" key="12">
    <source>
        <dbReference type="ARBA" id="ARBA00023224"/>
    </source>
</evidence>
<dbReference type="Pfam" id="PF01825">
    <property type="entry name" value="GPS"/>
    <property type="match status" value="1"/>
</dbReference>
<evidence type="ECO:0000256" key="2">
    <source>
        <dbReference type="ARBA" id="ARBA00006948"/>
    </source>
</evidence>
<keyword evidence="4 18" id="KW-0812">Transmembrane</keyword>
<evidence type="ECO:0000256" key="18">
    <source>
        <dbReference type="SAM" id="Phobius"/>
    </source>
</evidence>
<dbReference type="SUPFAM" id="SSF81321">
    <property type="entry name" value="Family A G protein-coupled receptor-like"/>
    <property type="match status" value="1"/>
</dbReference>
<dbReference type="InterPro" id="IPR053793">
    <property type="entry name" value="PB1-like"/>
</dbReference>
<dbReference type="Pfam" id="PF22261">
    <property type="entry name" value="GPR128_GAIN_subdom_B"/>
    <property type="match status" value="1"/>
</dbReference>
<feature type="transmembrane region" description="Helical" evidence="18">
    <location>
        <begin position="848"/>
        <end position="876"/>
    </location>
</feature>
<dbReference type="InterPro" id="IPR057244">
    <property type="entry name" value="GAIN_B"/>
</dbReference>
<evidence type="ECO:0000256" key="8">
    <source>
        <dbReference type="ARBA" id="ARBA00023136"/>
    </source>
</evidence>